<protein>
    <submittedName>
        <fullName evidence="1">Zinc finger protein</fullName>
    </submittedName>
</protein>
<proteinExistence type="predicted"/>
<reference evidence="1" key="1">
    <citation type="journal article" date="2021" name="Proc. Natl. Acad. Sci. U.S.A.">
        <title>A Catalog of Tens of Thousands of Viruses from Human Metagenomes Reveals Hidden Associations with Chronic Diseases.</title>
        <authorList>
            <person name="Tisza M.J."/>
            <person name="Buck C.B."/>
        </authorList>
    </citation>
    <scope>NUCLEOTIDE SEQUENCE</scope>
    <source>
        <strain evidence="1">CtE6L85</strain>
    </source>
</reference>
<dbReference type="PROSITE" id="PS51257">
    <property type="entry name" value="PROKAR_LIPOPROTEIN"/>
    <property type="match status" value="1"/>
</dbReference>
<evidence type="ECO:0000313" key="1">
    <source>
        <dbReference type="EMBL" id="DAE21381.1"/>
    </source>
</evidence>
<sequence length="33" mass="3636">MFSLTKFSLAISSIVVSCRCCSFAIRSNTFDSN</sequence>
<organism evidence="1">
    <name type="scientific">Siphoviridae sp. ctE6L85</name>
    <dbReference type="NCBI Taxonomy" id="2826202"/>
    <lineage>
        <taxon>Viruses</taxon>
        <taxon>Duplodnaviria</taxon>
        <taxon>Heunggongvirae</taxon>
        <taxon>Uroviricota</taxon>
        <taxon>Caudoviricetes</taxon>
    </lineage>
</organism>
<accession>A0A8S5QRM2</accession>
<dbReference type="EMBL" id="BK015711">
    <property type="protein sequence ID" value="DAE21381.1"/>
    <property type="molecule type" value="Genomic_DNA"/>
</dbReference>
<name>A0A8S5QRM2_9CAUD</name>